<dbReference type="EMBL" id="DS547186">
    <property type="protein sequence ID" value="EDQ98885.1"/>
    <property type="molecule type" value="Genomic_DNA"/>
</dbReference>
<protein>
    <submittedName>
        <fullName evidence="2">Predicted protein</fullName>
    </submittedName>
</protein>
<feature type="region of interest" description="Disordered" evidence="1">
    <location>
        <begin position="350"/>
        <end position="384"/>
    </location>
</feature>
<dbReference type="HOGENOM" id="CLU_369620_0_0_1"/>
<dbReference type="Proteomes" id="UP000001194">
    <property type="component" value="Unassembled WGS sequence"/>
</dbReference>
<feature type="compositionally biased region" description="Polar residues" evidence="1">
    <location>
        <begin position="272"/>
        <end position="289"/>
    </location>
</feature>
<reference evidence="2 3" key="1">
    <citation type="journal article" date="2008" name="Nature">
        <title>The genome of Laccaria bicolor provides insights into mycorrhizal symbiosis.</title>
        <authorList>
            <person name="Martin F."/>
            <person name="Aerts A."/>
            <person name="Ahren D."/>
            <person name="Brun A."/>
            <person name="Danchin E.G.J."/>
            <person name="Duchaussoy F."/>
            <person name="Gibon J."/>
            <person name="Kohler A."/>
            <person name="Lindquist E."/>
            <person name="Pereda V."/>
            <person name="Salamov A."/>
            <person name="Shapiro H.J."/>
            <person name="Wuyts J."/>
            <person name="Blaudez D."/>
            <person name="Buee M."/>
            <person name="Brokstein P."/>
            <person name="Canbaeck B."/>
            <person name="Cohen D."/>
            <person name="Courty P.E."/>
            <person name="Coutinho P.M."/>
            <person name="Delaruelle C."/>
            <person name="Detter J.C."/>
            <person name="Deveau A."/>
            <person name="DiFazio S."/>
            <person name="Duplessis S."/>
            <person name="Fraissinet-Tachet L."/>
            <person name="Lucic E."/>
            <person name="Frey-Klett P."/>
            <person name="Fourrey C."/>
            <person name="Feussner I."/>
            <person name="Gay G."/>
            <person name="Grimwood J."/>
            <person name="Hoegger P.J."/>
            <person name="Jain P."/>
            <person name="Kilaru S."/>
            <person name="Labbe J."/>
            <person name="Lin Y.C."/>
            <person name="Legue V."/>
            <person name="Le Tacon F."/>
            <person name="Marmeisse R."/>
            <person name="Melayah D."/>
            <person name="Montanini B."/>
            <person name="Muratet M."/>
            <person name="Nehls U."/>
            <person name="Niculita-Hirzel H."/>
            <person name="Oudot-Le Secq M.P."/>
            <person name="Peter M."/>
            <person name="Quesneville H."/>
            <person name="Rajashekar B."/>
            <person name="Reich M."/>
            <person name="Rouhier N."/>
            <person name="Schmutz J."/>
            <person name="Yin T."/>
            <person name="Chalot M."/>
            <person name="Henrissat B."/>
            <person name="Kuees U."/>
            <person name="Lucas S."/>
            <person name="Van de Peer Y."/>
            <person name="Podila G.K."/>
            <person name="Polle A."/>
            <person name="Pukkila P.J."/>
            <person name="Richardson P.M."/>
            <person name="Rouze P."/>
            <person name="Sanders I.R."/>
            <person name="Stajich J.E."/>
            <person name="Tunlid A."/>
            <person name="Tuskan G."/>
            <person name="Grigoriev I.V."/>
        </authorList>
    </citation>
    <scope>NUCLEOTIDE SEQUENCE [LARGE SCALE GENOMIC DNA]</scope>
    <source>
        <strain evidence="3">S238N-H82 / ATCC MYA-4686</strain>
    </source>
</reference>
<feature type="region of interest" description="Disordered" evidence="1">
    <location>
        <begin position="219"/>
        <end position="293"/>
    </location>
</feature>
<feature type="region of interest" description="Disordered" evidence="1">
    <location>
        <begin position="1"/>
        <end position="38"/>
    </location>
</feature>
<evidence type="ECO:0000313" key="3">
    <source>
        <dbReference type="Proteomes" id="UP000001194"/>
    </source>
</evidence>
<feature type="compositionally biased region" description="Polar residues" evidence="1">
    <location>
        <begin position="17"/>
        <end position="31"/>
    </location>
</feature>
<dbReference type="KEGG" id="lbc:LACBIDRAFT_335566"/>
<dbReference type="RefSeq" id="XP_001890464.1">
    <property type="nucleotide sequence ID" value="XM_001890429.1"/>
</dbReference>
<dbReference type="AlphaFoldDB" id="B0E2P0"/>
<dbReference type="OrthoDB" id="3263746at2759"/>
<feature type="compositionally biased region" description="Basic and acidic residues" evidence="1">
    <location>
        <begin position="350"/>
        <end position="368"/>
    </location>
</feature>
<dbReference type="GeneID" id="6086125"/>
<evidence type="ECO:0000256" key="1">
    <source>
        <dbReference type="SAM" id="MobiDB-lite"/>
    </source>
</evidence>
<name>B0E2P0_LACBS</name>
<gene>
    <name evidence="2" type="ORF">LACBIDRAFT_335566</name>
</gene>
<feature type="region of interest" description="Disordered" evidence="1">
    <location>
        <begin position="78"/>
        <end position="205"/>
    </location>
</feature>
<dbReference type="InParanoid" id="B0E2P0"/>
<proteinExistence type="predicted"/>
<accession>B0E2P0</accession>
<organism evidence="3">
    <name type="scientific">Laccaria bicolor (strain S238N-H82 / ATCC MYA-4686)</name>
    <name type="common">Bicoloured deceiver</name>
    <name type="synonym">Laccaria laccata var. bicolor</name>
    <dbReference type="NCBI Taxonomy" id="486041"/>
    <lineage>
        <taxon>Eukaryota</taxon>
        <taxon>Fungi</taxon>
        <taxon>Dikarya</taxon>
        <taxon>Basidiomycota</taxon>
        <taxon>Agaricomycotina</taxon>
        <taxon>Agaricomycetes</taxon>
        <taxon>Agaricomycetidae</taxon>
        <taxon>Agaricales</taxon>
        <taxon>Agaricineae</taxon>
        <taxon>Hydnangiaceae</taxon>
        <taxon>Laccaria</taxon>
    </lineage>
</organism>
<keyword evidence="3" id="KW-1185">Reference proteome</keyword>
<evidence type="ECO:0000313" key="2">
    <source>
        <dbReference type="EMBL" id="EDQ98885.1"/>
    </source>
</evidence>
<sequence>MSSRFGSEPPARESDSPQEQRSLSDTISSKPVTEPPRLAQLDVSSSILPLSHQCNRVVEFEQSEAEKFLQSQALVNVDKDGGQMGPSMAAVGQSGVNDVDEDSQSEGGESQPSVDEDGEQRDSSRVAVWQSGANHMDEDSQSEGEESQIRGEESDGEVGGSQSEVGGGQSEGEDEIDQLHADSDGQSEGEDEINQLHADNDYEALTSAGQLQLVRIEDGDFQPSRSSNNPRTPPRNSERGLIPSPMEVDAPDHRSGSCDNVPAQLAKDGLNRTDTAPRSSADDQSNSAPNIGELPTRKELNIFLSVIQQQVLHCAEDKKLGTKYMSTTLLKRDFAALSTWIPRLLELKGRPESERTDDDREGKSDETPRTYNAPRTYNVRHHDESHLRLKQNVRHLAGSILGRPQQPLKVPSESRLKLFQSSKKMANGPSLEDLELDLVGNSLKSEWNKRVAYLFAKRYQETPDFLSQEHNDKAVEKAFFAHLPTLKAQYIAQQRGQEGTDSEYEEAKAVTQSTKAAENRRRGLRHRRCSTANYYGNDASMQRFRPLLNSMPYEAMSGDEECRKAKDDAIRFEITNLRWRNPAPEVRAWFKTLDALHMSTRFASNDRPLAGRFPHRRIPSKRMEPVDTPVPKLPRNFYDPTWLETLDDIERDILQIQPAIDLRFSPQISFYTTVTNIHLNGGPSDIITSKGSLTLPEVAMRDRGRRYVPPHDQSRSCKVRPNVIIKNHIEGSDPLKRYFDGTKISITETGYTG</sequence>